<organism evidence="2">
    <name type="scientific">Petromyces alliaceus</name>
    <name type="common">Aspergillus alliaceus</name>
    <dbReference type="NCBI Taxonomy" id="209559"/>
    <lineage>
        <taxon>Eukaryota</taxon>
        <taxon>Fungi</taxon>
        <taxon>Dikarya</taxon>
        <taxon>Ascomycota</taxon>
        <taxon>Pezizomycotina</taxon>
        <taxon>Eurotiomycetes</taxon>
        <taxon>Eurotiomycetidae</taxon>
        <taxon>Eurotiales</taxon>
        <taxon>Aspergillaceae</taxon>
        <taxon>Aspergillus</taxon>
        <taxon>Aspergillus subgen. Circumdati</taxon>
    </lineage>
</organism>
<dbReference type="PANTHER" id="PTHR37017:SF10">
    <property type="entry name" value="AB HYDROLASE-1 DOMAIN-CONTAINING PROTEIN"/>
    <property type="match status" value="1"/>
</dbReference>
<dbReference type="OrthoDB" id="408373at2759"/>
<dbReference type="PANTHER" id="PTHR37017">
    <property type="entry name" value="AB HYDROLASE-1 DOMAIN-CONTAINING PROTEIN-RELATED"/>
    <property type="match status" value="1"/>
</dbReference>
<proteinExistence type="predicted"/>
<reference evidence="2" key="1">
    <citation type="submission" date="2019-04" db="EMBL/GenBank/DDBJ databases">
        <title>Friends and foes A comparative genomics studyof 23 Aspergillus species from section Flavi.</title>
        <authorList>
            <consortium name="DOE Joint Genome Institute"/>
            <person name="Kjaerbolling I."/>
            <person name="Vesth T."/>
            <person name="Frisvad J.C."/>
            <person name="Nybo J.L."/>
            <person name="Theobald S."/>
            <person name="Kildgaard S."/>
            <person name="Isbrandt T."/>
            <person name="Kuo A."/>
            <person name="Sato A."/>
            <person name="Lyhne E.K."/>
            <person name="Kogle M.E."/>
            <person name="Wiebenga A."/>
            <person name="Kun R.S."/>
            <person name="Lubbers R.J."/>
            <person name="Makela M.R."/>
            <person name="Barry K."/>
            <person name="Chovatia M."/>
            <person name="Clum A."/>
            <person name="Daum C."/>
            <person name="Haridas S."/>
            <person name="He G."/>
            <person name="LaButti K."/>
            <person name="Lipzen A."/>
            <person name="Mondo S."/>
            <person name="Riley R."/>
            <person name="Salamov A."/>
            <person name="Simmons B.A."/>
            <person name="Magnuson J.K."/>
            <person name="Henrissat B."/>
            <person name="Mortensen U.H."/>
            <person name="Larsen T.O."/>
            <person name="Devries R.P."/>
            <person name="Grigoriev I.V."/>
            <person name="Machida M."/>
            <person name="Baker S.E."/>
            <person name="Andersen M.R."/>
        </authorList>
    </citation>
    <scope>NUCLEOTIDE SEQUENCE [LARGE SCALE GENOMIC DNA]</scope>
    <source>
        <strain evidence="2">IBT 14317</strain>
    </source>
</reference>
<protein>
    <submittedName>
        <fullName evidence="2">Alpha/beta hydrolase fold-1</fullName>
    </submittedName>
</protein>
<feature type="domain" description="AB hydrolase-1" evidence="1">
    <location>
        <begin position="6"/>
        <end position="255"/>
    </location>
</feature>
<accession>A0A5N7CIP6</accession>
<gene>
    <name evidence="2" type="ORF">BDV23DRAFT_191762</name>
</gene>
<dbReference type="AlphaFoldDB" id="A0A5N7CIP6"/>
<keyword evidence="2" id="KW-0378">Hydrolase</keyword>
<dbReference type="Pfam" id="PF12697">
    <property type="entry name" value="Abhydrolase_6"/>
    <property type="match status" value="1"/>
</dbReference>
<name>A0A5N7CIP6_PETAA</name>
<dbReference type="Proteomes" id="UP000326877">
    <property type="component" value="Unassembled WGS sequence"/>
</dbReference>
<evidence type="ECO:0000313" key="2">
    <source>
        <dbReference type="EMBL" id="KAE8393333.1"/>
    </source>
</evidence>
<dbReference type="GO" id="GO:0016787">
    <property type="term" value="F:hydrolase activity"/>
    <property type="evidence" value="ECO:0007669"/>
    <property type="project" value="UniProtKB-KW"/>
</dbReference>
<dbReference type="SUPFAM" id="SSF53474">
    <property type="entry name" value="alpha/beta-Hydrolases"/>
    <property type="match status" value="1"/>
</dbReference>
<dbReference type="InterPro" id="IPR029058">
    <property type="entry name" value="AB_hydrolase_fold"/>
</dbReference>
<dbReference type="Gene3D" id="3.40.50.1820">
    <property type="entry name" value="alpha/beta hydrolase"/>
    <property type="match status" value="1"/>
</dbReference>
<sequence length="268" mass="29898">MPKPTILLVHGAWHTPTHYIPYTTALKSAGYEVYTPHLPTCTGISPPQATFADDVACIRTLLTRLVHEGKRILLIMHSYGGCVGTDAVQDLVYPYPRPTTTSSTSTENGAKKGGVIHLLYLCAYMLLPGESIQRVMEKTGVDGMWGEFMEDGSDGMTVARDPGKWFFGGLEEGMIRELVGCLVRFPVGVIRARTEGDAWRRVPVTYVVTERDYAVPRMFQNLMLKEVKREGVEVQTQVFDTSHSVFLTKLEEMVDVAVRAAEDQRNVR</sequence>
<dbReference type="InterPro" id="IPR052897">
    <property type="entry name" value="Sec-Metab_Biosynth_Hydrolase"/>
</dbReference>
<evidence type="ECO:0000259" key="1">
    <source>
        <dbReference type="Pfam" id="PF12697"/>
    </source>
</evidence>
<dbReference type="EMBL" id="ML735230">
    <property type="protein sequence ID" value="KAE8393333.1"/>
    <property type="molecule type" value="Genomic_DNA"/>
</dbReference>
<dbReference type="InterPro" id="IPR000073">
    <property type="entry name" value="AB_hydrolase_1"/>
</dbReference>